<comment type="caution">
    <text evidence="4">The sequence shown here is derived from an EMBL/GenBank/DDBJ whole genome shotgun (WGS) entry which is preliminary data.</text>
</comment>
<evidence type="ECO:0000256" key="1">
    <source>
        <dbReference type="ARBA" id="ARBA00023125"/>
    </source>
</evidence>
<dbReference type="InterPro" id="IPR010998">
    <property type="entry name" value="Integrase_recombinase_N"/>
</dbReference>
<protein>
    <submittedName>
        <fullName evidence="4">Tyrosine recombinase XerC</fullName>
    </submittedName>
</protein>
<dbReference type="Gene3D" id="1.10.443.10">
    <property type="entry name" value="Intergrase catalytic core"/>
    <property type="match status" value="1"/>
</dbReference>
<dbReference type="SUPFAM" id="SSF56349">
    <property type="entry name" value="DNA breaking-rejoining enzymes"/>
    <property type="match status" value="1"/>
</dbReference>
<evidence type="ECO:0000259" key="3">
    <source>
        <dbReference type="PROSITE" id="PS51898"/>
    </source>
</evidence>
<organism evidence="4 5">
    <name type="scientific">Sinobacterium norvegicum</name>
    <dbReference type="NCBI Taxonomy" id="1641715"/>
    <lineage>
        <taxon>Bacteria</taxon>
        <taxon>Pseudomonadati</taxon>
        <taxon>Pseudomonadota</taxon>
        <taxon>Gammaproteobacteria</taxon>
        <taxon>Cellvibrionales</taxon>
        <taxon>Spongiibacteraceae</taxon>
        <taxon>Sinobacterium</taxon>
    </lineage>
</organism>
<accession>A0ABN8EF93</accession>
<dbReference type="EMBL" id="CAKLPX010000001">
    <property type="protein sequence ID" value="CAH0991003.1"/>
    <property type="molecule type" value="Genomic_DNA"/>
</dbReference>
<dbReference type="InterPro" id="IPR011010">
    <property type="entry name" value="DNA_brk_join_enz"/>
</dbReference>
<feature type="domain" description="Tyr recombinase" evidence="3">
    <location>
        <begin position="42"/>
        <end position="133"/>
    </location>
</feature>
<proteinExistence type="predicted"/>
<evidence type="ECO:0000313" key="5">
    <source>
        <dbReference type="Proteomes" id="UP000838100"/>
    </source>
</evidence>
<reference evidence="4" key="1">
    <citation type="submission" date="2021-12" db="EMBL/GenBank/DDBJ databases">
        <authorList>
            <person name="Rodrigo-Torres L."/>
            <person name="Arahal R. D."/>
            <person name="Lucena T."/>
        </authorList>
    </citation>
    <scope>NUCLEOTIDE SEQUENCE</scope>
    <source>
        <strain evidence="4">CECT 8267</strain>
    </source>
</reference>
<evidence type="ECO:0000256" key="2">
    <source>
        <dbReference type="ARBA" id="ARBA00023172"/>
    </source>
</evidence>
<gene>
    <name evidence="4" type="primary">xerC_2</name>
    <name evidence="4" type="ORF">SIN8267_01104</name>
</gene>
<dbReference type="Proteomes" id="UP000838100">
    <property type="component" value="Unassembled WGS sequence"/>
</dbReference>
<name>A0ABN8EF93_9GAMM</name>
<sequence>MDKHVWPNTQNQAFSALLFLFRNVLSIPLESIDAQRAKEQRRLSVVLAQGEVNTILPLMAQTYRTMIELAWGSGLRTMEIMRLRVKDVALEKRSLMVRQGKGGKDRMTVLPEVSVRAVQACIRQCLAYHQPRG</sequence>
<evidence type="ECO:0000313" key="4">
    <source>
        <dbReference type="EMBL" id="CAH0991003.1"/>
    </source>
</evidence>
<dbReference type="InterPro" id="IPR002104">
    <property type="entry name" value="Integrase_catalytic"/>
</dbReference>
<keyword evidence="1" id="KW-0238">DNA-binding</keyword>
<keyword evidence="2" id="KW-0233">DNA recombination</keyword>
<keyword evidence="5" id="KW-1185">Reference proteome</keyword>
<dbReference type="PROSITE" id="PS51898">
    <property type="entry name" value="TYR_RECOMBINASE"/>
    <property type="match status" value="1"/>
</dbReference>
<dbReference type="Pfam" id="PF00589">
    <property type="entry name" value="Phage_integrase"/>
    <property type="match status" value="1"/>
</dbReference>
<dbReference type="InterPro" id="IPR013762">
    <property type="entry name" value="Integrase-like_cat_sf"/>
</dbReference>
<dbReference type="Gene3D" id="1.10.150.130">
    <property type="match status" value="1"/>
</dbReference>